<dbReference type="PROSITE" id="PS50005">
    <property type="entry name" value="TPR"/>
    <property type="match status" value="1"/>
</dbReference>
<dbReference type="CDD" id="cd02511">
    <property type="entry name" value="Beta4Glucosyltransferase"/>
    <property type="match status" value="1"/>
</dbReference>
<proteinExistence type="predicted"/>
<dbReference type="SUPFAM" id="SSF53448">
    <property type="entry name" value="Nucleotide-diphospho-sugar transferases"/>
    <property type="match status" value="1"/>
</dbReference>
<feature type="repeat" description="TPR" evidence="1">
    <location>
        <begin position="321"/>
        <end position="354"/>
    </location>
</feature>
<dbReference type="GO" id="GO:0016757">
    <property type="term" value="F:glycosyltransferase activity"/>
    <property type="evidence" value="ECO:0007669"/>
    <property type="project" value="UniProtKB-KW"/>
</dbReference>
<feature type="domain" description="Glycosyltransferase 2-like" evidence="2">
    <location>
        <begin position="5"/>
        <end position="101"/>
    </location>
</feature>
<keyword evidence="3" id="KW-0328">Glycosyltransferase</keyword>
<dbReference type="Proteomes" id="UP000830167">
    <property type="component" value="Chromosome"/>
</dbReference>
<dbReference type="InterPro" id="IPR011990">
    <property type="entry name" value="TPR-like_helical_dom_sf"/>
</dbReference>
<dbReference type="EMBL" id="CP089291">
    <property type="protein sequence ID" value="UOF88807.1"/>
    <property type="molecule type" value="Genomic_DNA"/>
</dbReference>
<keyword evidence="1" id="KW-0802">TPR repeat</keyword>
<dbReference type="SUPFAM" id="SSF48452">
    <property type="entry name" value="TPR-like"/>
    <property type="match status" value="1"/>
</dbReference>
<reference evidence="3" key="1">
    <citation type="submission" date="2021-12" db="EMBL/GenBank/DDBJ databases">
        <title>Alicyclobacillaceae gen. nov., sp. nov., isolated from chalcocite enrichment system.</title>
        <authorList>
            <person name="Jiang Z."/>
        </authorList>
    </citation>
    <scope>NUCLEOTIDE SEQUENCE</scope>
    <source>
        <strain evidence="3">MYW30-H2</strain>
    </source>
</reference>
<evidence type="ECO:0000259" key="2">
    <source>
        <dbReference type="Pfam" id="PF00535"/>
    </source>
</evidence>
<dbReference type="InterPro" id="IPR019734">
    <property type="entry name" value="TPR_rpt"/>
</dbReference>
<dbReference type="EC" id="2.4.-.-" evidence="3"/>
<gene>
    <name evidence="3" type="ORF">LSG31_12720</name>
</gene>
<dbReference type="SMART" id="SM00028">
    <property type="entry name" value="TPR"/>
    <property type="match status" value="3"/>
</dbReference>
<sequence>MPSVSLCMIVRNEADCLRDCLESVQSVVDEIIVVDTGSTDQTLEIARQYGACCFQAEWQNDFAKMRNRSLEHATKDYILVLDADERLLPESREELRKCLETFPMADGFFVHILNQTDGEGIEEMEVSLNVRLFRNEPRYRFSAALHEQIAESILRGQPPGTIFDSKIRILHSGYLKKNVQQKQKAQRNLAIALEECKRHPGDAFRAFNLGIEYMRLQQLPQAIEAFEFARQWCKRDALWVSRFFKIYISTLMQCGNWEQANVLLTEALAIFPDYTDLYYLQGVYHFQHGQWNEALQNFGHCIQIGDPPIPPYTVEKGISTYRPYFAMGQVFQSSGRKVEAIVAYREAFQLNPRFAQAFVRFAVLLLAESADAGTLAYMEQVAAAAGENRHAWIGMALAAANHFVKAKEYLESVPDPQRVAEQLAVVYACLNEQEKLFRLLQDCDPHGAIRMQVRKHLLETGQRILETGLQRFPESEALQTLSLEYKKMLP</sequence>
<evidence type="ECO:0000313" key="3">
    <source>
        <dbReference type="EMBL" id="UOF88807.1"/>
    </source>
</evidence>
<dbReference type="Pfam" id="PF00535">
    <property type="entry name" value="Glycos_transf_2"/>
    <property type="match status" value="1"/>
</dbReference>
<dbReference type="PANTHER" id="PTHR43630">
    <property type="entry name" value="POLY-BETA-1,6-N-ACETYL-D-GLUCOSAMINE SYNTHASE"/>
    <property type="match status" value="1"/>
</dbReference>
<dbReference type="Gene3D" id="3.90.550.10">
    <property type="entry name" value="Spore Coat Polysaccharide Biosynthesis Protein SpsA, Chain A"/>
    <property type="match status" value="1"/>
</dbReference>
<organism evidence="3 4">
    <name type="scientific">Fodinisporobacter ferrooxydans</name>
    <dbReference type="NCBI Taxonomy" id="2901836"/>
    <lineage>
        <taxon>Bacteria</taxon>
        <taxon>Bacillati</taxon>
        <taxon>Bacillota</taxon>
        <taxon>Bacilli</taxon>
        <taxon>Bacillales</taxon>
        <taxon>Alicyclobacillaceae</taxon>
        <taxon>Fodinisporobacter</taxon>
    </lineage>
</organism>
<dbReference type="Gene3D" id="1.25.40.10">
    <property type="entry name" value="Tetratricopeptide repeat domain"/>
    <property type="match status" value="2"/>
</dbReference>
<dbReference type="PANTHER" id="PTHR43630:SF2">
    <property type="entry name" value="GLYCOSYLTRANSFERASE"/>
    <property type="match status" value="1"/>
</dbReference>
<name>A0ABY4CH93_9BACL</name>
<accession>A0ABY4CH93</accession>
<dbReference type="InterPro" id="IPR001173">
    <property type="entry name" value="Glyco_trans_2-like"/>
</dbReference>
<evidence type="ECO:0000256" key="1">
    <source>
        <dbReference type="PROSITE-ProRule" id="PRU00339"/>
    </source>
</evidence>
<evidence type="ECO:0000313" key="4">
    <source>
        <dbReference type="Proteomes" id="UP000830167"/>
    </source>
</evidence>
<keyword evidence="3" id="KW-0808">Transferase</keyword>
<keyword evidence="4" id="KW-1185">Reference proteome</keyword>
<protein>
    <submittedName>
        <fullName evidence="3">Glycosyltransferase</fullName>
        <ecNumber evidence="3">2.4.-.-</ecNumber>
    </submittedName>
</protein>
<dbReference type="InterPro" id="IPR029044">
    <property type="entry name" value="Nucleotide-diphossugar_trans"/>
</dbReference>
<dbReference type="RefSeq" id="WP_347435485.1">
    <property type="nucleotide sequence ID" value="NZ_CP089291.1"/>
</dbReference>
<dbReference type="Pfam" id="PF13181">
    <property type="entry name" value="TPR_8"/>
    <property type="match status" value="1"/>
</dbReference>